<dbReference type="InterPro" id="IPR010410">
    <property type="entry name" value="DUF1005"/>
</dbReference>
<name>A0AAQ3SUP7_PASNO</name>
<evidence type="ECO:0000313" key="3">
    <source>
        <dbReference type="EMBL" id="WVZ60724.1"/>
    </source>
</evidence>
<proteinExistence type="predicted"/>
<feature type="compositionally biased region" description="Pro residues" evidence="1">
    <location>
        <begin position="67"/>
        <end position="78"/>
    </location>
</feature>
<dbReference type="EMBL" id="CP144746">
    <property type="protein sequence ID" value="WVZ60724.1"/>
    <property type="molecule type" value="Genomic_DNA"/>
</dbReference>
<feature type="chain" id="PRO_5042990846" description="Formin-like protein 18" evidence="2">
    <location>
        <begin position="23"/>
        <end position="613"/>
    </location>
</feature>
<evidence type="ECO:0000256" key="2">
    <source>
        <dbReference type="SAM" id="SignalP"/>
    </source>
</evidence>
<evidence type="ECO:0000256" key="1">
    <source>
        <dbReference type="SAM" id="MobiDB-lite"/>
    </source>
</evidence>
<dbReference type="PANTHER" id="PTHR31317">
    <property type="entry name" value="OS08G0163500 PROTEIN"/>
    <property type="match status" value="1"/>
</dbReference>
<dbReference type="Proteomes" id="UP001341281">
    <property type="component" value="Chromosome 02"/>
</dbReference>
<sequence length="613" mass="64220">MGLRNTVPVWAHALPLAGVAVAAPPPTRKEGEPHANNQPRSPQWARSRPGHSAAARSDPARRQLESPRPPPPRQPPNPCSLTDAWATPPLGPLASDRGPARKWGARGLVSHSHGTPGSRLATRESSHPTAPPPPFLTLRRFLYHHHHPPSSSLSPSSPPIGRHPSLALRPSPPIRADQSEFRGSPGFGGGATPMDPCPFVRVLVGNLALRMPVAPPAAGFGAGVHPSTSPCYCKIRLGKMPAQSAPASGALAAAFHLSKADLEWLNGKPSLFSSRGEASLKVSVYAGRKGSTCGVSSGRLLGKATIPLDLKGAEAKPAVLHSGWISIGGKRGGKGAGSGAAAELSLTVRAEPDPRFVFEFDGEPECSPQVLQVRGSMKQPMFTCRFGCRSNSDLRRPAAEGGGKERKGWSVTVHDLSGSPVAMASMVTPFVPSPSSDRVSRSNPGAWLILRPAGDGAWEPWARLECWRERGGAGSSDSLGYRFELLLPGADHAVPLADSSIPSSKGGKFAIDLTAAQPLSRGGTPGCSPRGSGDLSSWPLGNYRGFVMSAAVQGEGRCSKPTVEVGVAHVGCAEDAAAFVALAAAVDLSMDACRLFSHRLRKELSHPQADLLR</sequence>
<dbReference type="PANTHER" id="PTHR31317:SF6">
    <property type="entry name" value="EXPRESSED PROTEIN"/>
    <property type="match status" value="1"/>
</dbReference>
<organism evidence="3 4">
    <name type="scientific">Paspalum notatum var. saurae</name>
    <dbReference type="NCBI Taxonomy" id="547442"/>
    <lineage>
        <taxon>Eukaryota</taxon>
        <taxon>Viridiplantae</taxon>
        <taxon>Streptophyta</taxon>
        <taxon>Embryophyta</taxon>
        <taxon>Tracheophyta</taxon>
        <taxon>Spermatophyta</taxon>
        <taxon>Magnoliopsida</taxon>
        <taxon>Liliopsida</taxon>
        <taxon>Poales</taxon>
        <taxon>Poaceae</taxon>
        <taxon>PACMAD clade</taxon>
        <taxon>Panicoideae</taxon>
        <taxon>Andropogonodae</taxon>
        <taxon>Paspaleae</taxon>
        <taxon>Paspalinae</taxon>
        <taxon>Paspalum</taxon>
    </lineage>
</organism>
<dbReference type="Pfam" id="PF06219">
    <property type="entry name" value="DUF1005"/>
    <property type="match status" value="1"/>
</dbReference>
<evidence type="ECO:0008006" key="5">
    <source>
        <dbReference type="Google" id="ProtNLM"/>
    </source>
</evidence>
<accession>A0AAQ3SUP7</accession>
<feature type="signal peptide" evidence="2">
    <location>
        <begin position="1"/>
        <end position="22"/>
    </location>
</feature>
<dbReference type="AlphaFoldDB" id="A0AAQ3SUP7"/>
<feature type="region of interest" description="Disordered" evidence="1">
    <location>
        <begin position="21"/>
        <end position="188"/>
    </location>
</feature>
<gene>
    <name evidence="3" type="ORF">U9M48_010708</name>
</gene>
<keyword evidence="4" id="KW-1185">Reference proteome</keyword>
<reference evidence="3 4" key="1">
    <citation type="submission" date="2024-02" db="EMBL/GenBank/DDBJ databases">
        <title>High-quality chromosome-scale genome assembly of Pensacola bahiagrass (Paspalum notatum Flugge var. saurae).</title>
        <authorList>
            <person name="Vega J.M."/>
            <person name="Podio M."/>
            <person name="Orjuela J."/>
            <person name="Siena L.A."/>
            <person name="Pessino S.C."/>
            <person name="Combes M.C."/>
            <person name="Mariac C."/>
            <person name="Albertini E."/>
            <person name="Pupilli F."/>
            <person name="Ortiz J.P.A."/>
            <person name="Leblanc O."/>
        </authorList>
    </citation>
    <scope>NUCLEOTIDE SEQUENCE [LARGE SCALE GENOMIC DNA]</scope>
    <source>
        <strain evidence="3">R1</strain>
        <tissue evidence="3">Leaf</tissue>
    </source>
</reference>
<keyword evidence="2" id="KW-0732">Signal</keyword>
<evidence type="ECO:0000313" key="4">
    <source>
        <dbReference type="Proteomes" id="UP001341281"/>
    </source>
</evidence>
<protein>
    <recommendedName>
        <fullName evidence="5">Formin-like protein 18</fullName>
    </recommendedName>
</protein>